<feature type="compositionally biased region" description="Low complexity" evidence="1">
    <location>
        <begin position="536"/>
        <end position="550"/>
    </location>
</feature>
<dbReference type="Proteomes" id="UP000076727">
    <property type="component" value="Unassembled WGS sequence"/>
</dbReference>
<feature type="region of interest" description="Disordered" evidence="1">
    <location>
        <begin position="608"/>
        <end position="707"/>
    </location>
</feature>
<feature type="compositionally biased region" description="Polar residues" evidence="1">
    <location>
        <begin position="237"/>
        <end position="247"/>
    </location>
</feature>
<dbReference type="InterPro" id="IPR009072">
    <property type="entry name" value="Histone-fold"/>
</dbReference>
<evidence type="ECO:0000313" key="2">
    <source>
        <dbReference type="EMBL" id="KZT70326.1"/>
    </source>
</evidence>
<feature type="region of interest" description="Disordered" evidence="1">
    <location>
        <begin position="362"/>
        <end position="459"/>
    </location>
</feature>
<feature type="compositionally biased region" description="Polar residues" evidence="1">
    <location>
        <begin position="423"/>
        <end position="434"/>
    </location>
</feature>
<gene>
    <name evidence="2" type="ORF">DAEQUDRAFT_217603</name>
</gene>
<feature type="compositionally biased region" description="Basic and acidic residues" evidence="1">
    <location>
        <begin position="362"/>
        <end position="373"/>
    </location>
</feature>
<organism evidence="2 3">
    <name type="scientific">Daedalea quercina L-15889</name>
    <dbReference type="NCBI Taxonomy" id="1314783"/>
    <lineage>
        <taxon>Eukaryota</taxon>
        <taxon>Fungi</taxon>
        <taxon>Dikarya</taxon>
        <taxon>Basidiomycota</taxon>
        <taxon>Agaricomycotina</taxon>
        <taxon>Agaricomycetes</taxon>
        <taxon>Polyporales</taxon>
        <taxon>Fomitopsis</taxon>
    </lineage>
</organism>
<feature type="compositionally biased region" description="Polar residues" evidence="1">
    <location>
        <begin position="678"/>
        <end position="693"/>
    </location>
</feature>
<name>A0A165R5A3_9APHY</name>
<evidence type="ECO:0000313" key="3">
    <source>
        <dbReference type="Proteomes" id="UP000076727"/>
    </source>
</evidence>
<feature type="region of interest" description="Disordered" evidence="1">
    <location>
        <begin position="481"/>
        <end position="554"/>
    </location>
</feature>
<feature type="compositionally biased region" description="Low complexity" evidence="1">
    <location>
        <begin position="827"/>
        <end position="841"/>
    </location>
</feature>
<feature type="compositionally biased region" description="Low complexity" evidence="1">
    <location>
        <begin position="800"/>
        <end position="809"/>
    </location>
</feature>
<feature type="compositionally biased region" description="Polar residues" evidence="1">
    <location>
        <begin position="481"/>
        <end position="490"/>
    </location>
</feature>
<feature type="region of interest" description="Disordered" evidence="1">
    <location>
        <begin position="926"/>
        <end position="963"/>
    </location>
</feature>
<dbReference type="STRING" id="1314783.A0A165R5A3"/>
<evidence type="ECO:0000256" key="1">
    <source>
        <dbReference type="SAM" id="MobiDB-lite"/>
    </source>
</evidence>
<dbReference type="OrthoDB" id="5382203at2759"/>
<feature type="compositionally biased region" description="Basic and acidic residues" evidence="1">
    <location>
        <begin position="384"/>
        <end position="399"/>
    </location>
</feature>
<dbReference type="Gene3D" id="1.10.20.10">
    <property type="entry name" value="Histone, subunit A"/>
    <property type="match status" value="1"/>
</dbReference>
<proteinExistence type="predicted"/>
<protein>
    <submittedName>
        <fullName evidence="2">Uncharacterized protein</fullName>
    </submittedName>
</protein>
<feature type="compositionally biased region" description="Polar residues" evidence="1">
    <location>
        <begin position="609"/>
        <end position="622"/>
    </location>
</feature>
<feature type="region of interest" description="Disordered" evidence="1">
    <location>
        <begin position="217"/>
        <end position="330"/>
    </location>
</feature>
<keyword evidence="3" id="KW-1185">Reference proteome</keyword>
<feature type="compositionally biased region" description="Basic residues" evidence="1">
    <location>
        <begin position="218"/>
        <end position="227"/>
    </location>
</feature>
<reference evidence="2 3" key="1">
    <citation type="journal article" date="2016" name="Mol. Biol. Evol.">
        <title>Comparative Genomics of Early-Diverging Mushroom-Forming Fungi Provides Insights into the Origins of Lignocellulose Decay Capabilities.</title>
        <authorList>
            <person name="Nagy L.G."/>
            <person name="Riley R."/>
            <person name="Tritt A."/>
            <person name="Adam C."/>
            <person name="Daum C."/>
            <person name="Floudas D."/>
            <person name="Sun H."/>
            <person name="Yadav J.S."/>
            <person name="Pangilinan J."/>
            <person name="Larsson K.H."/>
            <person name="Matsuura K."/>
            <person name="Barry K."/>
            <person name="Labutti K."/>
            <person name="Kuo R."/>
            <person name="Ohm R.A."/>
            <person name="Bhattacharya S.S."/>
            <person name="Shirouzu T."/>
            <person name="Yoshinaga Y."/>
            <person name="Martin F.M."/>
            <person name="Grigoriev I.V."/>
            <person name="Hibbett D.S."/>
        </authorList>
    </citation>
    <scope>NUCLEOTIDE SEQUENCE [LARGE SCALE GENOMIC DNA]</scope>
    <source>
        <strain evidence="2 3">L-15889</strain>
    </source>
</reference>
<dbReference type="EMBL" id="KV429052">
    <property type="protein sequence ID" value="KZT70326.1"/>
    <property type="molecule type" value="Genomic_DNA"/>
</dbReference>
<dbReference type="GO" id="GO:0046982">
    <property type="term" value="F:protein heterodimerization activity"/>
    <property type="evidence" value="ECO:0007669"/>
    <property type="project" value="InterPro"/>
</dbReference>
<feature type="region of interest" description="Disordered" evidence="1">
    <location>
        <begin position="787"/>
        <end position="850"/>
    </location>
</feature>
<sequence>MLAPGPSYITNRSADVILSDVRPIKLAYEALQVVNVLLDELLYTILNDAQSLATDKLKTSLLKIIPTSLGKEALLEAEVELKSYTERNTSSTSGGNGGGHFSLQWSFELLRLRCEAYSTMNDTDEDGVAERRLNERMRGSNVQPPHTSEVAPAALYLTAILEAVCEHILGNISSVAARDSSRTVATSQDVFTALCEDDAFYGTFKTLKVYEQIEQLSRAHRPRRSKSFTRGSDRVATPTSRTSSATQAELAALRDGALTPARPRVSMESLRSNATAARTTSPEGRASMERKSIRRKFMTHSRSSSEKETDSHSQSEGARSRASGEFEEDDELAHEFDELMRSGSTMKVSLTPDRLRTMEVFNKERTQRAKQTRETGAQFSDKPAGNEENSHALPQERPRAAASASRPMRPRVDSIVEDEEETSQASKSFTSGSAPLSAASRFRSVSISNSPPHPRHELRKSRDQLLNGVPVNLGAPTLNMQKSMRQNPKSSPAGMPMRTRKIVRNRESLDLDEVMNGSDEGEEDVVVSPTSPPRTPSRASAAPTPITPGKPKTPHISAAARELISFLDEGPPEELEPSKASMANASVISFGSSKPTRTSKLSRMMSKLTIGNGNGSSETLNTRYGDETPKTPRSLGRKPSGNFGPPTAFKPSLTSKRSFPNVVVSPPRVPPYHGDGAQTPTSLYSISSGTRMVSPSPTPTASTAPLIPRPISTASWMSDESQAQSLLRGGNVRKGSAPFDEFGSQAAMSRDGSLHHQGAYGSHRLRAVNGDVLEEHGVLEVKTNGHVPIISPVPRSNNDRIVSPSTPRRSPIPRKPPPSPVQEKENPPSSSESSQPTRKPSATPAPPAIVASDVADLRRYLQRAETVDECRLLVDMFFASHGFPAKPLTDDAAPSLPELPRFMSLNALQCSYAELFLSPDSIDFPSLVDETSSEGSSASSRDFPSPASDSGVSPALALATVQE</sequence>
<accession>A0A165R5A3</accession>
<feature type="compositionally biased region" description="Polar residues" evidence="1">
    <location>
        <begin position="269"/>
        <end position="282"/>
    </location>
</feature>
<feature type="compositionally biased region" description="Basic and acidic residues" evidence="1">
    <location>
        <begin position="303"/>
        <end position="324"/>
    </location>
</feature>
<dbReference type="AlphaFoldDB" id="A0A165R5A3"/>